<keyword evidence="4" id="KW-1185">Reference proteome</keyword>
<dbReference type="InterPro" id="IPR036249">
    <property type="entry name" value="Thioredoxin-like_sf"/>
</dbReference>
<dbReference type="PROSITE" id="PS50404">
    <property type="entry name" value="GST_NTER"/>
    <property type="match status" value="1"/>
</dbReference>
<gene>
    <name evidence="3" type="ORF">ACFSKO_02405</name>
</gene>
<dbReference type="Pfam" id="PF13409">
    <property type="entry name" value="GST_N_2"/>
    <property type="match status" value="1"/>
</dbReference>
<dbReference type="Gene3D" id="1.20.1050.10">
    <property type="match status" value="1"/>
</dbReference>
<evidence type="ECO:0000313" key="4">
    <source>
        <dbReference type="Proteomes" id="UP001597294"/>
    </source>
</evidence>
<sequence length="207" mass="23392">MTMQLCFSPTSPYARKVLMVAMEKGLQDEINITPMATFTTESDIWDKNPLGKVPALSTQEGTVLCDSPLICEYLDTLSEALPLIPRSGESRWQASNFHALADGIMDASIQRTVEKRLRPEDKKWEEWHEIQNIKINKALQYFETALTAGKFAKTFGIGEIALACALAYLDFRYADENWRKECPALTTWFEEISKRPSFMKTSPPSGA</sequence>
<dbReference type="Proteomes" id="UP001597294">
    <property type="component" value="Unassembled WGS sequence"/>
</dbReference>
<protein>
    <submittedName>
        <fullName evidence="3">Glutathione S-transferase N-terminal domain-containing protein</fullName>
    </submittedName>
</protein>
<dbReference type="PANTHER" id="PTHR43968:SF6">
    <property type="entry name" value="GLUTATHIONE S-TRANSFERASE OMEGA"/>
    <property type="match status" value="1"/>
</dbReference>
<dbReference type="SUPFAM" id="SSF47616">
    <property type="entry name" value="GST C-terminal domain-like"/>
    <property type="match status" value="1"/>
</dbReference>
<dbReference type="PANTHER" id="PTHR43968">
    <property type="match status" value="1"/>
</dbReference>
<accession>A0ABW5BEB6</accession>
<dbReference type="InterPro" id="IPR036282">
    <property type="entry name" value="Glutathione-S-Trfase_C_sf"/>
</dbReference>
<dbReference type="SUPFAM" id="SSF52833">
    <property type="entry name" value="Thioredoxin-like"/>
    <property type="match status" value="1"/>
</dbReference>
<feature type="domain" description="GST C-terminal" evidence="2">
    <location>
        <begin position="90"/>
        <end position="207"/>
    </location>
</feature>
<dbReference type="InterPro" id="IPR010987">
    <property type="entry name" value="Glutathione-S-Trfase_C-like"/>
</dbReference>
<evidence type="ECO:0000259" key="1">
    <source>
        <dbReference type="PROSITE" id="PS50404"/>
    </source>
</evidence>
<dbReference type="RefSeq" id="WP_380248032.1">
    <property type="nucleotide sequence ID" value="NZ_JBHUII010000001.1"/>
</dbReference>
<dbReference type="CDD" id="cd03205">
    <property type="entry name" value="GST_C_6"/>
    <property type="match status" value="1"/>
</dbReference>
<comment type="caution">
    <text evidence="3">The sequence shown here is derived from an EMBL/GenBank/DDBJ whole genome shotgun (WGS) entry which is preliminary data.</text>
</comment>
<dbReference type="EMBL" id="JBHUII010000001">
    <property type="protein sequence ID" value="MFD2204442.1"/>
    <property type="molecule type" value="Genomic_DNA"/>
</dbReference>
<dbReference type="InterPro" id="IPR004045">
    <property type="entry name" value="Glutathione_S-Trfase_N"/>
</dbReference>
<dbReference type="Pfam" id="PF13410">
    <property type="entry name" value="GST_C_2"/>
    <property type="match status" value="1"/>
</dbReference>
<dbReference type="InterPro" id="IPR050983">
    <property type="entry name" value="GST_Omega/HSP26"/>
</dbReference>
<proteinExistence type="predicted"/>
<name>A0ABW5BEB6_9PROT</name>
<dbReference type="Gene3D" id="3.40.30.10">
    <property type="entry name" value="Glutaredoxin"/>
    <property type="match status" value="1"/>
</dbReference>
<feature type="domain" description="GST N-terminal" evidence="1">
    <location>
        <begin position="1"/>
        <end position="82"/>
    </location>
</feature>
<dbReference type="PROSITE" id="PS50405">
    <property type="entry name" value="GST_CTER"/>
    <property type="match status" value="1"/>
</dbReference>
<organism evidence="3 4">
    <name type="scientific">Kiloniella antarctica</name>
    <dbReference type="NCBI Taxonomy" id="1550907"/>
    <lineage>
        <taxon>Bacteria</taxon>
        <taxon>Pseudomonadati</taxon>
        <taxon>Pseudomonadota</taxon>
        <taxon>Alphaproteobacteria</taxon>
        <taxon>Rhodospirillales</taxon>
        <taxon>Kiloniellaceae</taxon>
        <taxon>Kiloniella</taxon>
    </lineage>
</organism>
<evidence type="ECO:0000313" key="3">
    <source>
        <dbReference type="EMBL" id="MFD2204442.1"/>
    </source>
</evidence>
<evidence type="ECO:0000259" key="2">
    <source>
        <dbReference type="PROSITE" id="PS50405"/>
    </source>
</evidence>
<reference evidence="4" key="1">
    <citation type="journal article" date="2019" name="Int. J. Syst. Evol. Microbiol.">
        <title>The Global Catalogue of Microorganisms (GCM) 10K type strain sequencing project: providing services to taxonomists for standard genome sequencing and annotation.</title>
        <authorList>
            <consortium name="The Broad Institute Genomics Platform"/>
            <consortium name="The Broad Institute Genome Sequencing Center for Infectious Disease"/>
            <person name="Wu L."/>
            <person name="Ma J."/>
        </authorList>
    </citation>
    <scope>NUCLEOTIDE SEQUENCE [LARGE SCALE GENOMIC DNA]</scope>
    <source>
        <strain evidence="4">CGMCC 4.7192</strain>
    </source>
</reference>